<reference evidence="3" key="1">
    <citation type="submission" date="2013-04" db="EMBL/GenBank/DDBJ databases">
        <title>The Genome Sequence of Fonticula alba ATCC 38817.</title>
        <authorList>
            <consortium name="The Broad Institute Genomics Platform"/>
            <person name="Russ C."/>
            <person name="Cuomo C."/>
            <person name="Burger G."/>
            <person name="Gray M.W."/>
            <person name="Holland P.W.H."/>
            <person name="King N."/>
            <person name="Lang F.B.F."/>
            <person name="Roger A.J."/>
            <person name="Ruiz-Trillo I."/>
            <person name="Brown M."/>
            <person name="Walker B."/>
            <person name="Young S."/>
            <person name="Zeng Q."/>
            <person name="Gargeya S."/>
            <person name="Fitzgerald M."/>
            <person name="Haas B."/>
            <person name="Abouelleil A."/>
            <person name="Allen A.W."/>
            <person name="Alvarado L."/>
            <person name="Arachchi H.M."/>
            <person name="Berlin A.M."/>
            <person name="Chapman S.B."/>
            <person name="Gainer-Dewar J."/>
            <person name="Goldberg J."/>
            <person name="Griggs A."/>
            <person name="Gujja S."/>
            <person name="Hansen M."/>
            <person name="Howarth C."/>
            <person name="Imamovic A."/>
            <person name="Ireland A."/>
            <person name="Larimer J."/>
            <person name="McCowan C."/>
            <person name="Murphy C."/>
            <person name="Pearson M."/>
            <person name="Poon T.W."/>
            <person name="Priest M."/>
            <person name="Roberts A."/>
            <person name="Saif S."/>
            <person name="Shea T."/>
            <person name="Sisk P."/>
            <person name="Sykes S."/>
            <person name="Wortman J."/>
            <person name="Nusbaum C."/>
            <person name="Birren B."/>
        </authorList>
    </citation>
    <scope>NUCLEOTIDE SEQUENCE [LARGE SCALE GENOMIC DNA]</scope>
    <source>
        <strain evidence="3">ATCC 38817</strain>
    </source>
</reference>
<dbReference type="OrthoDB" id="367221at2759"/>
<evidence type="ECO:0000256" key="1">
    <source>
        <dbReference type="SAM" id="MobiDB-lite"/>
    </source>
</evidence>
<dbReference type="GO" id="GO:0003723">
    <property type="term" value="F:RNA binding"/>
    <property type="evidence" value="ECO:0007669"/>
    <property type="project" value="InterPro"/>
</dbReference>
<evidence type="ECO:0000313" key="3">
    <source>
        <dbReference type="EMBL" id="KCV68796.1"/>
    </source>
</evidence>
<dbReference type="eggNOG" id="KOG3943">
    <property type="taxonomic scope" value="Eukaryota"/>
</dbReference>
<gene>
    <name evidence="3" type="ORF">H696_04215</name>
</gene>
<dbReference type="InterPro" id="IPR004114">
    <property type="entry name" value="THUMP_dom"/>
</dbReference>
<evidence type="ECO:0000259" key="2">
    <source>
        <dbReference type="Pfam" id="PF02926"/>
    </source>
</evidence>
<dbReference type="AlphaFoldDB" id="A0A058Z3T0"/>
<feature type="region of interest" description="Disordered" evidence="1">
    <location>
        <begin position="64"/>
        <end position="106"/>
    </location>
</feature>
<feature type="region of interest" description="Disordered" evidence="1">
    <location>
        <begin position="1"/>
        <end position="20"/>
    </location>
</feature>
<evidence type="ECO:0000313" key="4">
    <source>
        <dbReference type="Proteomes" id="UP000030693"/>
    </source>
</evidence>
<feature type="compositionally biased region" description="Basic residues" evidence="1">
    <location>
        <begin position="1"/>
        <end position="12"/>
    </location>
</feature>
<dbReference type="RefSeq" id="XP_009496367.1">
    <property type="nucleotide sequence ID" value="XM_009498092.1"/>
</dbReference>
<organism evidence="3">
    <name type="scientific">Fonticula alba</name>
    <name type="common">Slime mold</name>
    <dbReference type="NCBI Taxonomy" id="691883"/>
    <lineage>
        <taxon>Eukaryota</taxon>
        <taxon>Rotosphaerida</taxon>
        <taxon>Fonticulaceae</taxon>
        <taxon>Fonticula</taxon>
    </lineage>
</organism>
<dbReference type="CDD" id="cd11717">
    <property type="entry name" value="THUMP_THUMPD1_like"/>
    <property type="match status" value="1"/>
</dbReference>
<dbReference type="Gene3D" id="3.30.2300.10">
    <property type="entry name" value="THUMP superfamily"/>
    <property type="match status" value="1"/>
</dbReference>
<feature type="domain" description="THUMP" evidence="2">
    <location>
        <begin position="203"/>
        <end position="290"/>
    </location>
</feature>
<keyword evidence="4" id="KW-1185">Reference proteome</keyword>
<dbReference type="InterPro" id="IPR040183">
    <property type="entry name" value="THUMPD1-like"/>
</dbReference>
<feature type="region of interest" description="Disordered" evidence="1">
    <location>
        <begin position="310"/>
        <end position="399"/>
    </location>
</feature>
<dbReference type="Proteomes" id="UP000030693">
    <property type="component" value="Unassembled WGS sequence"/>
</dbReference>
<dbReference type="PANTHER" id="PTHR13452">
    <property type="entry name" value="THUMP DOMAIN CONTAINING PROTEIN 1-RELATED"/>
    <property type="match status" value="1"/>
</dbReference>
<feature type="compositionally biased region" description="Low complexity" evidence="1">
    <location>
        <begin position="374"/>
        <end position="388"/>
    </location>
</feature>
<name>A0A058Z3T0_FONAL</name>
<accession>A0A058Z3T0</accession>
<dbReference type="STRING" id="691883.A0A058Z3T0"/>
<proteinExistence type="predicted"/>
<dbReference type="GeneID" id="20528940"/>
<dbReference type="GO" id="GO:0006400">
    <property type="term" value="P:tRNA modification"/>
    <property type="evidence" value="ECO:0007669"/>
    <property type="project" value="InterPro"/>
</dbReference>
<sequence length="399" mass="42414">MQNRGHFQKGKKSPFPQHISSGDAGVLVTCVRGRERRCAHEAIQIFEEISTELGLWPLKTEPAAGTDAEATTVGPDADADAGSGSGSGSDSEPDAKPPTDAAPAKTDDFMDSFMAELAELQGVVKAKTDPNDKRPAARAPTNSYSKFVFIELGMPCLLFVRFPRGIDPVPVATALLRDVAATGRSRTQTMQRILPIQCFGRADPEEVIPLAQKILSPAFHVQDTSDGTPKIHPKSFSVVYNARNCHVFSRTTLLPQLAGFVGPPHRVELKRSEYVIVAEAIKGHFGLAVVKDYYDLKKFNLSELVRVDLPSAGGPAAAKDSKRPRDEVTTEDANPAKKGRPQDVPAIAVAGSDGTPVQVATPDVPQAEAIVNSTEPATAPAEPATAPADPGLTLEEGTA</sequence>
<dbReference type="PANTHER" id="PTHR13452:SF10">
    <property type="entry name" value="THUMP DOMAIN-CONTAINING PROTEIN 1"/>
    <property type="match status" value="1"/>
</dbReference>
<dbReference type="EMBL" id="KB932207">
    <property type="protein sequence ID" value="KCV68796.1"/>
    <property type="molecule type" value="Genomic_DNA"/>
</dbReference>
<dbReference type="SUPFAM" id="SSF143437">
    <property type="entry name" value="THUMP domain-like"/>
    <property type="match status" value="1"/>
</dbReference>
<protein>
    <recommendedName>
        <fullName evidence="2">THUMP domain-containing protein</fullName>
    </recommendedName>
</protein>
<feature type="compositionally biased region" description="Basic and acidic residues" evidence="1">
    <location>
        <begin position="319"/>
        <end position="328"/>
    </location>
</feature>
<dbReference type="Pfam" id="PF02926">
    <property type="entry name" value="THUMP"/>
    <property type="match status" value="1"/>
</dbReference>